<protein>
    <submittedName>
        <fullName evidence="3">Uncharacterized protein</fullName>
    </submittedName>
</protein>
<reference evidence="3 4" key="1">
    <citation type="journal article" date="2009" name="Nature">
        <title>Evolution of pathogenicity and sexual reproduction in eight Candida genomes.</title>
        <authorList>
            <person name="Butler G."/>
            <person name="Rasmussen M.D."/>
            <person name="Lin M.F."/>
            <person name="Santos M.A."/>
            <person name="Sakthikumar S."/>
            <person name="Munro C.A."/>
            <person name="Rheinbay E."/>
            <person name="Grabherr M."/>
            <person name="Forche A."/>
            <person name="Reedy J.L."/>
            <person name="Agrafioti I."/>
            <person name="Arnaud M.B."/>
            <person name="Bates S."/>
            <person name="Brown A.J."/>
            <person name="Brunke S."/>
            <person name="Costanzo M.C."/>
            <person name="Fitzpatrick D.A."/>
            <person name="de Groot P.W."/>
            <person name="Harris D."/>
            <person name="Hoyer L.L."/>
            <person name="Hube B."/>
            <person name="Klis F.M."/>
            <person name="Kodira C."/>
            <person name="Lennard N."/>
            <person name="Logue M.E."/>
            <person name="Martin R."/>
            <person name="Neiman A.M."/>
            <person name="Nikolaou E."/>
            <person name="Quail M.A."/>
            <person name="Quinn J."/>
            <person name="Santos M.C."/>
            <person name="Schmitzberger F.F."/>
            <person name="Sherlock G."/>
            <person name="Shah P."/>
            <person name="Silverstein K.A."/>
            <person name="Skrzypek M.S."/>
            <person name="Soll D."/>
            <person name="Staggs R."/>
            <person name="Stansfield I."/>
            <person name="Stumpf M.P."/>
            <person name="Sudbery P.E."/>
            <person name="Srikantha T."/>
            <person name="Zeng Q."/>
            <person name="Berman J."/>
            <person name="Berriman M."/>
            <person name="Heitman J."/>
            <person name="Gow N.A."/>
            <person name="Lorenz M.C."/>
            <person name="Birren B.W."/>
            <person name="Kellis M."/>
            <person name="Cuomo C.A."/>
        </authorList>
    </citation>
    <scope>NUCLEOTIDE SEQUENCE [LARGE SCALE GENOMIC DNA]</scope>
    <source>
        <strain evidence="4">ATCC MYA-3404 / T1</strain>
    </source>
</reference>
<proteinExistence type="predicted"/>
<feature type="coiled-coil region" evidence="1">
    <location>
        <begin position="272"/>
        <end position="306"/>
    </location>
</feature>
<dbReference type="HOGENOM" id="CLU_077445_0_0_1"/>
<dbReference type="EMBL" id="GG692402">
    <property type="protein sequence ID" value="EER30948.1"/>
    <property type="molecule type" value="Genomic_DNA"/>
</dbReference>
<keyword evidence="1" id="KW-0175">Coiled coil</keyword>
<dbReference type="GeneID" id="8299724"/>
<evidence type="ECO:0000256" key="1">
    <source>
        <dbReference type="SAM" id="Coils"/>
    </source>
</evidence>
<dbReference type="Proteomes" id="UP000002037">
    <property type="component" value="Unassembled WGS sequence"/>
</dbReference>
<dbReference type="KEGG" id="ctp:CTRG_05400"/>
<keyword evidence="4" id="KW-1185">Reference proteome</keyword>
<sequence length="312" mass="36949">MVNEDIDDDLFNEIEELNKTKNSKVQFKKKLTSNKKISRSKLSFQDDNDDVENNNDNDNYNDTSTIIPTSKILFKKKLTKSTTPETKRRPINLDKYRTNQKVDEEELLLELDDEDPENNPTIVNIDELKDPKLDKIRQKYNSDMLPPLPPQEQKKYVPIETNRDPNEDIKMSVRKYANELINEYKDEKNYDDGTEKQEKEEQIEIDNDDIQLNDEDMGTLNTKIDFDNKFNFEIQTDHDEEDNDDDDRNDNTNVEMKIPTVKEQIENITGLIKQFEITNREKQNLMTNLKIEKEELSQKKHDLIEELNRLVI</sequence>
<evidence type="ECO:0000256" key="2">
    <source>
        <dbReference type="SAM" id="MobiDB-lite"/>
    </source>
</evidence>
<feature type="compositionally biased region" description="Acidic residues" evidence="2">
    <location>
        <begin position="238"/>
        <end position="248"/>
    </location>
</feature>
<dbReference type="AlphaFoldDB" id="C5MH46"/>
<feature type="region of interest" description="Disordered" evidence="2">
    <location>
        <begin position="32"/>
        <end position="64"/>
    </location>
</feature>
<name>C5MH46_CANTT</name>
<dbReference type="eggNOG" id="ENOG502T3ZQ">
    <property type="taxonomic scope" value="Eukaryota"/>
</dbReference>
<accession>C5MH46</accession>
<organism evidence="3 4">
    <name type="scientific">Candida tropicalis (strain ATCC MYA-3404 / T1)</name>
    <name type="common">Yeast</name>
    <dbReference type="NCBI Taxonomy" id="294747"/>
    <lineage>
        <taxon>Eukaryota</taxon>
        <taxon>Fungi</taxon>
        <taxon>Dikarya</taxon>
        <taxon>Ascomycota</taxon>
        <taxon>Saccharomycotina</taxon>
        <taxon>Pichiomycetes</taxon>
        <taxon>Debaryomycetaceae</taxon>
        <taxon>Candida/Lodderomyces clade</taxon>
        <taxon>Candida</taxon>
    </lineage>
</organism>
<dbReference type="RefSeq" id="XP_002551102.1">
    <property type="nucleotide sequence ID" value="XM_002551056.1"/>
</dbReference>
<gene>
    <name evidence="3" type="ORF">CTRG_05400</name>
</gene>
<evidence type="ECO:0000313" key="3">
    <source>
        <dbReference type="EMBL" id="EER30948.1"/>
    </source>
</evidence>
<evidence type="ECO:0000313" key="4">
    <source>
        <dbReference type="Proteomes" id="UP000002037"/>
    </source>
</evidence>
<dbReference type="VEuPathDB" id="FungiDB:CTRG_05400"/>
<dbReference type="OrthoDB" id="4026228at2759"/>
<feature type="compositionally biased region" description="Acidic residues" evidence="2">
    <location>
        <begin position="46"/>
        <end position="55"/>
    </location>
</feature>
<feature type="region of interest" description="Disordered" evidence="2">
    <location>
        <begin position="234"/>
        <end position="255"/>
    </location>
</feature>